<dbReference type="PROSITE" id="PS50016">
    <property type="entry name" value="ZF_PHD_2"/>
    <property type="match status" value="1"/>
</dbReference>
<keyword evidence="9" id="KW-0175">Coiled coil</keyword>
<dbReference type="GO" id="GO:0006357">
    <property type="term" value="P:regulation of transcription by RNA polymerase II"/>
    <property type="evidence" value="ECO:0007669"/>
    <property type="project" value="TreeGrafter"/>
</dbReference>
<feature type="domain" description="PHD-type" evidence="14">
    <location>
        <begin position="182"/>
        <end position="239"/>
    </location>
</feature>
<proteinExistence type="predicted"/>
<protein>
    <submittedName>
        <fullName evidence="15">Uncharacterized protein</fullName>
    </submittedName>
</protein>
<evidence type="ECO:0000256" key="8">
    <source>
        <dbReference type="PROSITE-ProRule" id="PRU00146"/>
    </source>
</evidence>
<dbReference type="SUPFAM" id="SSF47370">
    <property type="entry name" value="Bromodomain"/>
    <property type="match status" value="1"/>
</dbReference>
<dbReference type="Gene3D" id="2.30.30.140">
    <property type="match status" value="1"/>
</dbReference>
<dbReference type="Gene3D" id="1.20.920.10">
    <property type="entry name" value="Bromodomain-like"/>
    <property type="match status" value="1"/>
</dbReference>
<dbReference type="InterPro" id="IPR019787">
    <property type="entry name" value="Znf_PHD-finger"/>
</dbReference>
<dbReference type="InterPro" id="IPR036427">
    <property type="entry name" value="Bromodomain-like_sf"/>
</dbReference>
<evidence type="ECO:0000256" key="9">
    <source>
        <dbReference type="SAM" id="Coils"/>
    </source>
</evidence>
<dbReference type="PANTHER" id="PTHR13793:SF107">
    <property type="entry name" value="BROMODOMAIN-CONTAINING PROTEIN HOMOLOG"/>
    <property type="match status" value="1"/>
</dbReference>
<dbReference type="SMART" id="SM00293">
    <property type="entry name" value="PWWP"/>
    <property type="match status" value="1"/>
</dbReference>
<dbReference type="AlphaFoldDB" id="A0A0C3M626"/>
<feature type="region of interest" description="Disordered" evidence="10">
    <location>
        <begin position="1"/>
        <end position="33"/>
    </location>
</feature>
<evidence type="ECO:0000256" key="3">
    <source>
        <dbReference type="ARBA" id="ARBA00022771"/>
    </source>
</evidence>
<dbReference type="SUPFAM" id="SSF63748">
    <property type="entry name" value="Tudor/PWWP/MBT"/>
    <property type="match status" value="1"/>
</dbReference>
<dbReference type="InterPro" id="IPR011011">
    <property type="entry name" value="Znf_FYVE_PHD"/>
</dbReference>
<dbReference type="CDD" id="cd15492">
    <property type="entry name" value="PHD_BRPF_JADE_like"/>
    <property type="match status" value="1"/>
</dbReference>
<feature type="region of interest" description="Disordered" evidence="10">
    <location>
        <begin position="555"/>
        <end position="587"/>
    </location>
</feature>
<dbReference type="InterPro" id="IPR013083">
    <property type="entry name" value="Znf_RING/FYVE/PHD"/>
</dbReference>
<dbReference type="HOGENOM" id="CLU_003589_0_0_1"/>
<dbReference type="PROSITE" id="PS50014">
    <property type="entry name" value="BROMODOMAIN_2"/>
    <property type="match status" value="1"/>
</dbReference>
<keyword evidence="3 8" id="KW-0863">Zinc-finger</keyword>
<dbReference type="EMBL" id="KN822987">
    <property type="protein sequence ID" value="KIO29102.1"/>
    <property type="molecule type" value="Genomic_DNA"/>
</dbReference>
<feature type="compositionally biased region" description="Basic residues" evidence="10">
    <location>
        <begin position="705"/>
        <end position="716"/>
    </location>
</feature>
<evidence type="ECO:0000313" key="16">
    <source>
        <dbReference type="Proteomes" id="UP000054248"/>
    </source>
</evidence>
<dbReference type="Pfam" id="PF10513">
    <property type="entry name" value="EPL1"/>
    <property type="match status" value="1"/>
</dbReference>
<reference evidence="16" key="2">
    <citation type="submission" date="2015-01" db="EMBL/GenBank/DDBJ databases">
        <title>Evolutionary Origins and Diversification of the Mycorrhizal Mutualists.</title>
        <authorList>
            <consortium name="DOE Joint Genome Institute"/>
            <consortium name="Mycorrhizal Genomics Consortium"/>
            <person name="Kohler A."/>
            <person name="Kuo A."/>
            <person name="Nagy L.G."/>
            <person name="Floudas D."/>
            <person name="Copeland A."/>
            <person name="Barry K.W."/>
            <person name="Cichocki N."/>
            <person name="Veneault-Fourrey C."/>
            <person name="LaButti K."/>
            <person name="Lindquist E.A."/>
            <person name="Lipzen A."/>
            <person name="Lundell T."/>
            <person name="Morin E."/>
            <person name="Murat C."/>
            <person name="Riley R."/>
            <person name="Ohm R."/>
            <person name="Sun H."/>
            <person name="Tunlid A."/>
            <person name="Henrissat B."/>
            <person name="Grigoriev I.V."/>
            <person name="Hibbett D.S."/>
            <person name="Martin F."/>
        </authorList>
    </citation>
    <scope>NUCLEOTIDE SEQUENCE [LARGE SCALE GENOMIC DNA]</scope>
    <source>
        <strain evidence="16">MUT 4182</strain>
    </source>
</reference>
<accession>A0A0C3M626</accession>
<dbReference type="InterPro" id="IPR001965">
    <property type="entry name" value="Znf_PHD"/>
</dbReference>
<dbReference type="Pfam" id="PF00439">
    <property type="entry name" value="Bromodomain"/>
    <property type="match status" value="1"/>
</dbReference>
<dbReference type="STRING" id="1051891.A0A0C3M626"/>
<feature type="region of interest" description="Disordered" evidence="10">
    <location>
        <begin position="666"/>
        <end position="747"/>
    </location>
</feature>
<dbReference type="InterPro" id="IPR000313">
    <property type="entry name" value="PWWP_dom"/>
</dbReference>
<feature type="domain" description="PWWP" evidence="13">
    <location>
        <begin position="763"/>
        <end position="840"/>
    </location>
</feature>
<feature type="compositionally biased region" description="Basic and acidic residues" evidence="10">
    <location>
        <begin position="717"/>
        <end position="730"/>
    </location>
</feature>
<dbReference type="PROSITE" id="PS50812">
    <property type="entry name" value="PWWP"/>
    <property type="match status" value="1"/>
</dbReference>
<dbReference type="SMART" id="SM00297">
    <property type="entry name" value="BROMO"/>
    <property type="match status" value="1"/>
</dbReference>
<evidence type="ECO:0000256" key="4">
    <source>
        <dbReference type="ARBA" id="ARBA00022833"/>
    </source>
</evidence>
<dbReference type="GO" id="GO:0006325">
    <property type="term" value="P:chromatin organization"/>
    <property type="evidence" value="ECO:0007669"/>
    <property type="project" value="UniProtKB-ARBA"/>
</dbReference>
<keyword evidence="1" id="KW-0479">Metal-binding</keyword>
<dbReference type="SMART" id="SM00249">
    <property type="entry name" value="PHD"/>
    <property type="match status" value="1"/>
</dbReference>
<dbReference type="OrthoDB" id="20839at2759"/>
<evidence type="ECO:0000259" key="12">
    <source>
        <dbReference type="PROSITE" id="PS50016"/>
    </source>
</evidence>
<dbReference type="GO" id="GO:0008270">
    <property type="term" value="F:zinc ion binding"/>
    <property type="evidence" value="ECO:0007669"/>
    <property type="project" value="UniProtKB-KW"/>
</dbReference>
<dbReference type="Gene3D" id="3.30.40.10">
    <property type="entry name" value="Zinc/RING finger domain, C3HC4 (zinc finger)"/>
    <property type="match status" value="2"/>
</dbReference>
<name>A0A0C3M626_9AGAM</name>
<organism evidence="15 16">
    <name type="scientific">Tulasnella calospora MUT 4182</name>
    <dbReference type="NCBI Taxonomy" id="1051891"/>
    <lineage>
        <taxon>Eukaryota</taxon>
        <taxon>Fungi</taxon>
        <taxon>Dikarya</taxon>
        <taxon>Basidiomycota</taxon>
        <taxon>Agaricomycotina</taxon>
        <taxon>Agaricomycetes</taxon>
        <taxon>Cantharellales</taxon>
        <taxon>Tulasnellaceae</taxon>
        <taxon>Tulasnella</taxon>
    </lineage>
</organism>
<reference evidence="15 16" key="1">
    <citation type="submission" date="2014-04" db="EMBL/GenBank/DDBJ databases">
        <authorList>
            <consortium name="DOE Joint Genome Institute"/>
            <person name="Kuo A."/>
            <person name="Girlanda M."/>
            <person name="Perotto S."/>
            <person name="Kohler A."/>
            <person name="Nagy L.G."/>
            <person name="Floudas D."/>
            <person name="Copeland A."/>
            <person name="Barry K.W."/>
            <person name="Cichocki N."/>
            <person name="Veneault-Fourrey C."/>
            <person name="LaButti K."/>
            <person name="Lindquist E.A."/>
            <person name="Lipzen A."/>
            <person name="Lundell T."/>
            <person name="Morin E."/>
            <person name="Murat C."/>
            <person name="Sun H."/>
            <person name="Tunlid A."/>
            <person name="Henrissat B."/>
            <person name="Grigoriev I.V."/>
            <person name="Hibbett D.S."/>
            <person name="Martin F."/>
            <person name="Nordberg H.P."/>
            <person name="Cantor M.N."/>
            <person name="Hua S.X."/>
        </authorList>
    </citation>
    <scope>NUCLEOTIDE SEQUENCE [LARGE SCALE GENOMIC DNA]</scope>
    <source>
        <strain evidence="15 16">MUT 4182</strain>
    </source>
</reference>
<feature type="domain" description="Bromo" evidence="11">
    <location>
        <begin position="463"/>
        <end position="533"/>
    </location>
</feature>
<evidence type="ECO:0000256" key="7">
    <source>
        <dbReference type="PROSITE-ProRule" id="PRU00035"/>
    </source>
</evidence>
<dbReference type="Pfam" id="PF13831">
    <property type="entry name" value="PHD_2"/>
    <property type="match status" value="1"/>
</dbReference>
<evidence type="ECO:0000313" key="15">
    <source>
        <dbReference type="EMBL" id="KIO29102.1"/>
    </source>
</evidence>
<dbReference type="Proteomes" id="UP000054248">
    <property type="component" value="Unassembled WGS sequence"/>
</dbReference>
<dbReference type="Pfam" id="PF13832">
    <property type="entry name" value="zf-HC5HC2H_2"/>
    <property type="match status" value="1"/>
</dbReference>
<dbReference type="Pfam" id="PF00855">
    <property type="entry name" value="PWWP"/>
    <property type="match status" value="1"/>
</dbReference>
<dbReference type="InterPro" id="IPR019542">
    <property type="entry name" value="Enhancer_polycomb-like_N"/>
</dbReference>
<dbReference type="PROSITE" id="PS51805">
    <property type="entry name" value="EPHD"/>
    <property type="match status" value="1"/>
</dbReference>
<dbReference type="FunFam" id="3.30.40.10:FF:000008">
    <property type="entry name" value="Bromodomain containing 1, isoform CRA_a"/>
    <property type="match status" value="1"/>
</dbReference>
<dbReference type="InterPro" id="IPR050701">
    <property type="entry name" value="Histone_Mod_Regulator"/>
</dbReference>
<evidence type="ECO:0000259" key="13">
    <source>
        <dbReference type="PROSITE" id="PS50812"/>
    </source>
</evidence>
<keyword evidence="4" id="KW-0862">Zinc</keyword>
<evidence type="ECO:0000256" key="10">
    <source>
        <dbReference type="SAM" id="MobiDB-lite"/>
    </source>
</evidence>
<dbReference type="InterPro" id="IPR001487">
    <property type="entry name" value="Bromodomain"/>
</dbReference>
<feature type="compositionally biased region" description="Acidic residues" evidence="10">
    <location>
        <begin position="680"/>
        <end position="701"/>
    </location>
</feature>
<sequence length="844" mass="95214">MAPAGKENAPLPQISFRKVEDGDTTQPMGVHDGAARNYGYNGFKPFERPEHYIRHIEPLESELANQVEYDMDEQDQEWLDAMNRERKKEQMDQVTYEIFEVIMDRLEKEWFDLMKLIPKPDMALPSEDSSCAICDDGEAENSNAILFCDGCNLAVHQDCYGVPYIPEGQWLCRKCTVSPENPVSCLLCPNEGGAFKQTNRGEWAHLLCSIWIPEVTLGNAFIMEPIESIENIPKSRWKLHKLLMAMKSLPGQDDQPLRAFCEKHLPKQLKELREAEAASPQPSTTADSLKPTESEEQQEIETQPPESPSHDPNNAAVKSARAHSSKFSGIGGPPLVPNLIIERILSYIHKTRILKKPIFVIAVAKYWSLKRESRRGAPLLKRLHLEPWTASSMSRQQTDEEKAKKLENLIRLRKDLEKVRMLAELTRKREKEKLRSAQMMQEFVANFLFPFNASLKKILVEVISYDKAHQFRHPVSPNEVPTYYEIVKRPMCWSAIQEKLDTLEYCDAQDFKDDCNLVLENVMLFHPSTTAIHRSAAKIKAAIEPVLAKVDHILGKPSTSDEPPTQLAEEEVHGDTEEVKPPKDVPAQPPIIGDLETSLEALALLLDGSFIEEELEYILAPNQDPIHFLMSFDPGKLKPRPPSATAPSNADSDLLSGEVEDLVPKEEVGVESQEPPVPMEVEEPAAAEDSELSDLSSEESEGEHQKKKTRSSNRRFAKAEAIDKPVKVRPESNSIANSVREGSVAEEQSEASQKLSIHGLYEGGTLVWAKQATFPYFPAVVFEEDDVDEIPPNVLADKEVYAEQAKQANEDGPMTLVRFYDTTSSWGWIRPSKIKMLGEDRGFY</sequence>
<evidence type="ECO:0000256" key="6">
    <source>
        <dbReference type="ARBA" id="ARBA00023242"/>
    </source>
</evidence>
<dbReference type="CDD" id="cd04369">
    <property type="entry name" value="Bromodomain"/>
    <property type="match status" value="1"/>
</dbReference>
<evidence type="ECO:0000259" key="14">
    <source>
        <dbReference type="PROSITE" id="PS51805"/>
    </source>
</evidence>
<dbReference type="PANTHER" id="PTHR13793">
    <property type="entry name" value="PHD FINGER PROTEINS"/>
    <property type="match status" value="1"/>
</dbReference>
<evidence type="ECO:0000259" key="11">
    <source>
        <dbReference type="PROSITE" id="PS50014"/>
    </source>
</evidence>
<dbReference type="InterPro" id="IPR034732">
    <property type="entry name" value="EPHD"/>
</dbReference>
<keyword evidence="6" id="KW-0539">Nucleus</keyword>
<feature type="compositionally biased region" description="Basic and acidic residues" evidence="10">
    <location>
        <begin position="570"/>
        <end position="583"/>
    </location>
</feature>
<evidence type="ECO:0000256" key="5">
    <source>
        <dbReference type="ARBA" id="ARBA00023117"/>
    </source>
</evidence>
<keyword evidence="2" id="KW-0677">Repeat</keyword>
<feature type="region of interest" description="Disordered" evidence="10">
    <location>
        <begin position="273"/>
        <end position="328"/>
    </location>
</feature>
<evidence type="ECO:0000256" key="1">
    <source>
        <dbReference type="ARBA" id="ARBA00022723"/>
    </source>
</evidence>
<feature type="domain" description="PHD-type" evidence="12">
    <location>
        <begin position="128"/>
        <end position="178"/>
    </location>
</feature>
<feature type="coiled-coil region" evidence="9">
    <location>
        <begin position="395"/>
        <end position="442"/>
    </location>
</feature>
<dbReference type="SUPFAM" id="SSF57903">
    <property type="entry name" value="FYVE/PHD zinc finger"/>
    <property type="match status" value="1"/>
</dbReference>
<gene>
    <name evidence="15" type="ORF">M407DRAFT_6452</name>
</gene>
<dbReference type="InterPro" id="IPR019786">
    <property type="entry name" value="Zinc_finger_PHD-type_CS"/>
</dbReference>
<keyword evidence="5 7" id="KW-0103">Bromodomain</keyword>
<dbReference type="PROSITE" id="PS01359">
    <property type="entry name" value="ZF_PHD_1"/>
    <property type="match status" value="1"/>
</dbReference>
<evidence type="ECO:0000256" key="2">
    <source>
        <dbReference type="ARBA" id="ARBA00022737"/>
    </source>
</evidence>
<keyword evidence="16" id="KW-1185">Reference proteome</keyword>
<dbReference type="PRINTS" id="PR00503">
    <property type="entry name" value="BROMODOMAIN"/>
</dbReference>